<gene>
    <name evidence="1" type="ORF">PBF_22133</name>
</gene>
<accession>W7LAQ1</accession>
<dbReference type="RefSeq" id="WP_035332785.1">
    <property type="nucleotide sequence ID" value="NZ_APVL01000027.1"/>
</dbReference>
<dbReference type="OrthoDB" id="2476654at2"/>
<reference evidence="1 2" key="2">
    <citation type="journal article" date="2016" name="Sci. Rep.">
        <title>A novel serine protease, Sep1, from Bacillus firmus DS-1 has nematicidal activity and degrades multiple intestinal-associated nematode proteins.</title>
        <authorList>
            <person name="Geng C."/>
            <person name="Nie X."/>
            <person name="Tang Z."/>
            <person name="Zhang Y."/>
            <person name="Lin J."/>
            <person name="Sun M."/>
            <person name="Peng D."/>
        </authorList>
    </citation>
    <scope>NUCLEOTIDE SEQUENCE [LARGE SCALE GENOMIC DNA]</scope>
    <source>
        <strain evidence="1 2">DS1</strain>
    </source>
</reference>
<evidence type="ECO:0000313" key="1">
    <source>
        <dbReference type="EMBL" id="EWG08909.1"/>
    </source>
</evidence>
<dbReference type="EMBL" id="APVL01000027">
    <property type="protein sequence ID" value="EWG08909.1"/>
    <property type="molecule type" value="Genomic_DNA"/>
</dbReference>
<protein>
    <submittedName>
        <fullName evidence="1">Uncharacterized protein</fullName>
    </submittedName>
</protein>
<comment type="caution">
    <text evidence="1">The sequence shown here is derived from an EMBL/GenBank/DDBJ whole genome shotgun (WGS) entry which is preliminary data.</text>
</comment>
<evidence type="ECO:0000313" key="2">
    <source>
        <dbReference type="Proteomes" id="UP000019270"/>
    </source>
</evidence>
<dbReference type="eggNOG" id="ENOG502ZJZ1">
    <property type="taxonomic scope" value="Bacteria"/>
</dbReference>
<sequence length="119" mass="13394">MVIQFARIDEEHGRIIGIDYIRKSTQSENEIVFEEELPSNAPQEFGKTTNLILNLITNEITFEFINRPLTPEEKIAQLEKDLGNVLFESAADKAKISELEIAQGDLLMEIAMLKMGGNA</sequence>
<name>W7LAQ1_CYTFI</name>
<reference evidence="2" key="1">
    <citation type="submission" date="2013-03" db="EMBL/GenBank/DDBJ databases">
        <title>Draft genome sequence of Bacillus firmus DS1.</title>
        <authorList>
            <person name="Peng D."/>
            <person name="Zhu L."/>
            <person name="Sun M."/>
        </authorList>
    </citation>
    <scope>NUCLEOTIDE SEQUENCE [LARGE SCALE GENOMIC DNA]</scope>
    <source>
        <strain evidence="2">DS1</strain>
    </source>
</reference>
<proteinExistence type="predicted"/>
<organism evidence="1 2">
    <name type="scientific">Cytobacillus firmus DS1</name>
    <dbReference type="NCBI Taxonomy" id="1307436"/>
    <lineage>
        <taxon>Bacteria</taxon>
        <taxon>Bacillati</taxon>
        <taxon>Bacillota</taxon>
        <taxon>Bacilli</taxon>
        <taxon>Bacillales</taxon>
        <taxon>Bacillaceae</taxon>
        <taxon>Cytobacillus</taxon>
    </lineage>
</organism>
<dbReference type="Proteomes" id="UP000019270">
    <property type="component" value="Unassembled WGS sequence"/>
</dbReference>
<dbReference type="PATRIC" id="fig|1307436.3.peg.4720"/>
<dbReference type="AlphaFoldDB" id="W7LAQ1"/>